<evidence type="ECO:0000256" key="5">
    <source>
        <dbReference type="ARBA" id="ARBA00022975"/>
    </source>
</evidence>
<protein>
    <submittedName>
        <fullName evidence="8">Dihydroorotate dehydrogenase</fullName>
    </submittedName>
</protein>
<dbReference type="InterPro" id="IPR012135">
    <property type="entry name" value="Dihydroorotate_DH_1_2"/>
</dbReference>
<evidence type="ECO:0000256" key="1">
    <source>
        <dbReference type="ARBA" id="ARBA00001917"/>
    </source>
</evidence>
<dbReference type="InterPro" id="IPR001295">
    <property type="entry name" value="Dihydroorotate_DH_CS"/>
</dbReference>
<comment type="pathway">
    <text evidence="2">Pyrimidine metabolism; UMP biosynthesis via de novo pathway.</text>
</comment>
<evidence type="ECO:0000256" key="6">
    <source>
        <dbReference type="ARBA" id="ARBA00023002"/>
    </source>
</evidence>
<name>A0ABN2PX50_9ACTN</name>
<evidence type="ECO:0000256" key="2">
    <source>
        <dbReference type="ARBA" id="ARBA00004725"/>
    </source>
</evidence>
<evidence type="ECO:0000256" key="4">
    <source>
        <dbReference type="ARBA" id="ARBA00022643"/>
    </source>
</evidence>
<dbReference type="Pfam" id="PF01180">
    <property type="entry name" value="DHO_dh"/>
    <property type="match status" value="1"/>
</dbReference>
<feature type="domain" description="Dihydroorotate dehydrogenase catalytic" evidence="7">
    <location>
        <begin position="7"/>
        <end position="274"/>
    </location>
</feature>
<dbReference type="InterPro" id="IPR050074">
    <property type="entry name" value="DHO_dehydrogenase"/>
</dbReference>
<keyword evidence="5" id="KW-0665">Pyrimidine biosynthesis</keyword>
<keyword evidence="6" id="KW-0560">Oxidoreductase</keyword>
<keyword evidence="3" id="KW-0285">Flavoprotein</keyword>
<dbReference type="Proteomes" id="UP001501612">
    <property type="component" value="Unassembled WGS sequence"/>
</dbReference>
<accession>A0ABN2PX50</accession>
<proteinExistence type="predicted"/>
<keyword evidence="4" id="KW-0288">FMN</keyword>
<evidence type="ECO:0000256" key="3">
    <source>
        <dbReference type="ARBA" id="ARBA00022630"/>
    </source>
</evidence>
<comment type="cofactor">
    <cofactor evidence="1">
        <name>FMN</name>
        <dbReference type="ChEBI" id="CHEBI:58210"/>
    </cofactor>
</comment>
<comment type="caution">
    <text evidence="8">The sequence shown here is derived from an EMBL/GenBank/DDBJ whole genome shotgun (WGS) entry which is preliminary data.</text>
</comment>
<reference evidence="8 9" key="1">
    <citation type="journal article" date="2019" name="Int. J. Syst. Evol. Microbiol.">
        <title>The Global Catalogue of Microorganisms (GCM) 10K type strain sequencing project: providing services to taxonomists for standard genome sequencing and annotation.</title>
        <authorList>
            <consortium name="The Broad Institute Genomics Platform"/>
            <consortium name="The Broad Institute Genome Sequencing Center for Infectious Disease"/>
            <person name="Wu L."/>
            <person name="Ma J."/>
        </authorList>
    </citation>
    <scope>NUCLEOTIDE SEQUENCE [LARGE SCALE GENOMIC DNA]</scope>
    <source>
        <strain evidence="8 9">JCM 14046</strain>
    </source>
</reference>
<dbReference type="InterPro" id="IPR005720">
    <property type="entry name" value="Dihydroorotate_DH_cat"/>
</dbReference>
<dbReference type="PIRSF" id="PIRSF000164">
    <property type="entry name" value="DHO_oxidase"/>
    <property type="match status" value="1"/>
</dbReference>
<dbReference type="RefSeq" id="WP_344009580.1">
    <property type="nucleotide sequence ID" value="NZ_BAAAMY010000015.1"/>
</dbReference>
<sequence length="287" mass="29226">MSANAARIPGPVMNAAGCGGTGRELAAYGDLSALGAFVTRTITLTPRTGGSMPRVVETPSGLLHAVGLQNPGLDRFLATELPWLVRQGARVVVSIAGESVVEHAELARRVGQSPGVAAVEVDLAEPDPPAWGLLETREPIASALVATRVISSCRRELPRDVPLLAKLRPDPVRVVDQAYGLLEAGVDGLVVGHALPALMPDGRSGALSGPALFPVARRCVAELAAAVPDLPVIGCGGVGSTADAHAMLDAGAVAVQIGTALLHDPTAVHRIAAGVGGDRRHDTGGAR</sequence>
<evidence type="ECO:0000313" key="8">
    <source>
        <dbReference type="EMBL" id="GAA1932181.1"/>
    </source>
</evidence>
<dbReference type="SUPFAM" id="SSF51395">
    <property type="entry name" value="FMN-linked oxidoreductases"/>
    <property type="match status" value="1"/>
</dbReference>
<dbReference type="PROSITE" id="PS00912">
    <property type="entry name" value="DHODEHASE_2"/>
    <property type="match status" value="1"/>
</dbReference>
<dbReference type="PANTHER" id="PTHR48109">
    <property type="entry name" value="DIHYDROOROTATE DEHYDROGENASE (QUINONE), MITOCHONDRIAL-RELATED"/>
    <property type="match status" value="1"/>
</dbReference>
<dbReference type="InterPro" id="IPR013785">
    <property type="entry name" value="Aldolase_TIM"/>
</dbReference>
<dbReference type="PANTHER" id="PTHR48109:SF1">
    <property type="entry name" value="DIHYDROOROTATE DEHYDROGENASE (FUMARATE)"/>
    <property type="match status" value="1"/>
</dbReference>
<keyword evidence="9" id="KW-1185">Reference proteome</keyword>
<evidence type="ECO:0000313" key="9">
    <source>
        <dbReference type="Proteomes" id="UP001501612"/>
    </source>
</evidence>
<gene>
    <name evidence="8" type="ORF">GCM10009737_37700</name>
</gene>
<dbReference type="Gene3D" id="3.20.20.70">
    <property type="entry name" value="Aldolase class I"/>
    <property type="match status" value="1"/>
</dbReference>
<evidence type="ECO:0000259" key="7">
    <source>
        <dbReference type="Pfam" id="PF01180"/>
    </source>
</evidence>
<organism evidence="8 9">
    <name type="scientific">Nocardioides lentus</name>
    <dbReference type="NCBI Taxonomy" id="338077"/>
    <lineage>
        <taxon>Bacteria</taxon>
        <taxon>Bacillati</taxon>
        <taxon>Actinomycetota</taxon>
        <taxon>Actinomycetes</taxon>
        <taxon>Propionibacteriales</taxon>
        <taxon>Nocardioidaceae</taxon>
        <taxon>Nocardioides</taxon>
    </lineage>
</organism>
<dbReference type="EMBL" id="BAAAMY010000015">
    <property type="protein sequence ID" value="GAA1932181.1"/>
    <property type="molecule type" value="Genomic_DNA"/>
</dbReference>